<dbReference type="AlphaFoldDB" id="A0A645HL26"/>
<dbReference type="GO" id="GO:0022857">
    <property type="term" value="F:transmembrane transporter activity"/>
    <property type="evidence" value="ECO:0007669"/>
    <property type="project" value="InterPro"/>
</dbReference>
<dbReference type="SMART" id="SM00382">
    <property type="entry name" value="AAA"/>
    <property type="match status" value="1"/>
</dbReference>
<evidence type="ECO:0000259" key="7">
    <source>
        <dbReference type="PROSITE" id="PS50893"/>
    </source>
</evidence>
<dbReference type="InterPro" id="IPR027417">
    <property type="entry name" value="P-loop_NTPase"/>
</dbReference>
<evidence type="ECO:0000256" key="6">
    <source>
        <dbReference type="ARBA" id="ARBA00023136"/>
    </source>
</evidence>
<evidence type="ECO:0000313" key="8">
    <source>
        <dbReference type="EMBL" id="MPN39698.1"/>
    </source>
</evidence>
<gene>
    <name evidence="8" type="primary">glnQ_94</name>
    <name evidence="8" type="ORF">SDC9_187227</name>
</gene>
<keyword evidence="4 8" id="KW-0067">ATP-binding</keyword>
<dbReference type="PROSITE" id="PS50893">
    <property type="entry name" value="ABC_TRANSPORTER_2"/>
    <property type="match status" value="1"/>
</dbReference>
<dbReference type="GO" id="GO:0005524">
    <property type="term" value="F:ATP binding"/>
    <property type="evidence" value="ECO:0007669"/>
    <property type="project" value="UniProtKB-KW"/>
</dbReference>
<dbReference type="InterPro" id="IPR003439">
    <property type="entry name" value="ABC_transporter-like_ATP-bd"/>
</dbReference>
<organism evidence="8">
    <name type="scientific">bioreactor metagenome</name>
    <dbReference type="NCBI Taxonomy" id="1076179"/>
    <lineage>
        <taxon>unclassified sequences</taxon>
        <taxon>metagenomes</taxon>
        <taxon>ecological metagenomes</taxon>
    </lineage>
</organism>
<evidence type="ECO:0000256" key="1">
    <source>
        <dbReference type="ARBA" id="ARBA00022448"/>
    </source>
</evidence>
<feature type="domain" description="ABC transporter" evidence="7">
    <location>
        <begin position="3"/>
        <end position="200"/>
    </location>
</feature>
<dbReference type="PANTHER" id="PTHR43499:SF1">
    <property type="entry name" value="ABC TRANSPORTER I FAMILY MEMBER 1"/>
    <property type="match status" value="1"/>
</dbReference>
<dbReference type="InterPro" id="IPR003593">
    <property type="entry name" value="AAA+_ATPase"/>
</dbReference>
<keyword evidence="2" id="KW-0547">Nucleotide-binding</keyword>
<dbReference type="Pfam" id="PF00005">
    <property type="entry name" value="ABC_tran"/>
    <property type="match status" value="1"/>
</dbReference>
<name>A0A645HL26_9ZZZZ</name>
<dbReference type="PANTHER" id="PTHR43499">
    <property type="entry name" value="ABC TRANSPORTER I FAMILY MEMBER 1"/>
    <property type="match status" value="1"/>
</dbReference>
<keyword evidence="1" id="KW-0813">Transport</keyword>
<keyword evidence="5" id="KW-1278">Translocase</keyword>
<evidence type="ECO:0000256" key="3">
    <source>
        <dbReference type="ARBA" id="ARBA00022748"/>
    </source>
</evidence>
<dbReference type="GO" id="GO:0016887">
    <property type="term" value="F:ATP hydrolysis activity"/>
    <property type="evidence" value="ECO:0007669"/>
    <property type="project" value="InterPro"/>
</dbReference>
<evidence type="ECO:0000256" key="2">
    <source>
        <dbReference type="ARBA" id="ARBA00022741"/>
    </source>
</evidence>
<dbReference type="SUPFAM" id="SSF52540">
    <property type="entry name" value="P-loop containing nucleoside triphosphate hydrolases"/>
    <property type="match status" value="1"/>
</dbReference>
<dbReference type="GO" id="GO:0017004">
    <property type="term" value="P:cytochrome complex assembly"/>
    <property type="evidence" value="ECO:0007669"/>
    <property type="project" value="UniProtKB-KW"/>
</dbReference>
<keyword evidence="6" id="KW-0472">Membrane</keyword>
<dbReference type="InterPro" id="IPR005895">
    <property type="entry name" value="ABC_transptr_haem_export_CcmA"/>
</dbReference>
<protein>
    <submittedName>
        <fullName evidence="8">Glutamine transport ATP-binding protein GlnQ</fullName>
    </submittedName>
</protein>
<sequence length="202" mass="21865">MRVLLENISKSFGGKLLFDNINAELIAGQCLAVTGSNGSGKSTLLKIVAGLVRPSTGKISCNWPGLAEYQDYQQFTGLMSPEAALYSALTAVENILFWTKVRGVLCSEAQASEWCRYVGLAGSDREAVKHFSTGMRQRLKLAVMLAINPRLWLLDEPSANLDENGRELVETIIGRAVVHGAAVMLATNESREVGYASSKISL</sequence>
<proteinExistence type="predicted"/>
<dbReference type="Gene3D" id="3.40.50.300">
    <property type="entry name" value="P-loop containing nucleotide triphosphate hydrolases"/>
    <property type="match status" value="1"/>
</dbReference>
<dbReference type="EMBL" id="VSSQ01095663">
    <property type="protein sequence ID" value="MPN39698.1"/>
    <property type="molecule type" value="Genomic_DNA"/>
</dbReference>
<evidence type="ECO:0000256" key="5">
    <source>
        <dbReference type="ARBA" id="ARBA00022967"/>
    </source>
</evidence>
<accession>A0A645HL26</accession>
<comment type="caution">
    <text evidence="8">The sequence shown here is derived from an EMBL/GenBank/DDBJ whole genome shotgun (WGS) entry which is preliminary data.</text>
</comment>
<dbReference type="NCBIfam" id="TIGR01189">
    <property type="entry name" value="ccmA"/>
    <property type="match status" value="1"/>
</dbReference>
<evidence type="ECO:0000256" key="4">
    <source>
        <dbReference type="ARBA" id="ARBA00022840"/>
    </source>
</evidence>
<keyword evidence="3" id="KW-0201">Cytochrome c-type biogenesis</keyword>
<reference evidence="8" key="1">
    <citation type="submission" date="2019-08" db="EMBL/GenBank/DDBJ databases">
        <authorList>
            <person name="Kucharzyk K."/>
            <person name="Murdoch R.W."/>
            <person name="Higgins S."/>
            <person name="Loffler F."/>
        </authorList>
    </citation>
    <scope>NUCLEOTIDE SEQUENCE</scope>
</reference>